<dbReference type="Pfam" id="PF00078">
    <property type="entry name" value="RVT_1"/>
    <property type="match status" value="1"/>
</dbReference>
<feature type="domain" description="Reverse transcriptase" evidence="1">
    <location>
        <begin position="219"/>
        <end position="499"/>
    </location>
</feature>
<name>A0AA39ABD4_VITRO</name>
<sequence>MGFQFRGAFSFTLSEKLKALKANLKVWNREVFGNVTVKKDAALKQMMCWDSIEGNRVLSTEEQNLRKQALEEYKKWVIMEETSWRQKSRELWLKEGDRNTGYFHKMANAHKRVNSMVKIKINGSWVTEERDIKDGVVQAFHSLLSETDEWRPRCNGLEVGILDGEAAAMLEAPFSEEEVFGALSGLNGDKAPGPDGFTMAFWQFSWSFLKEEVMGFFKDFHEQGKFIKSINASFLVLIPKKGGAEDLKDFRPISLVGSLYKLLAKVLANRLKKVMGKIVSNSQNAFVEGRQILDASLIANEAIHSIQKSGGGGVLCKLDIEKAYDHVNWSFLLWLMEKMGFGTKWISWIQWCIGTVSFSVLINGTPTGFFQSSRGLRQGDPLSPYLFVIVMEALSCLLKKAKEGGFLPGWRLCGRGGAGVEITHLLFADDTLVFCEPSIDQVSHLSWLLMWFEAMSGLKVNLDKSEIIAVGRVENVEELALEFGCKVSKLPSSYLGLPLGARFKEVAIWDGVEERLRKRLSFWKRQYISKGGRMTLIRSTLSSMPIYCMSLFHMPRSVSLRLERIQRDFLWGGGALERKPHLVDWSIVCLDKRKGGLGVRNLALLNKALLCKWSWCFAVEREAFWRQVICAKYGEDEGGWRSQVVRGSFGVGLWKAIRRVWDVLGDNLVFSVGNGRRVRFWKDKWCGDDPLCTSFPSLFSISLVKEDWVADVWSQSGGGVWVPRFSRRLNDWEVSEVERFLLRLQGKRVCSDVEDQVIWTKAKDGRFSVKSLYKALEPESLGDFPARVIWNSLVPPRVSFFAWEATWRKALTLDRIQKRGFSLANRCYLCMVEEESIDHILLHCGLARSLWSLLFSLFGVSWVLPSSVREALLGWRGPCAEKERKKVWLSAPLCLFWIVWKERNSRAFENEEHSIQGCKSFFLCTLWAWTRGFYGCGPPSAVDFVDWLGPG</sequence>
<comment type="caution">
    <text evidence="2">The sequence shown here is derived from an EMBL/GenBank/DDBJ whole genome shotgun (WGS) entry which is preliminary data.</text>
</comment>
<evidence type="ECO:0000313" key="3">
    <source>
        <dbReference type="Proteomes" id="UP001168098"/>
    </source>
</evidence>
<proteinExistence type="predicted"/>
<dbReference type="SUPFAM" id="SSF56672">
    <property type="entry name" value="DNA/RNA polymerases"/>
    <property type="match status" value="1"/>
</dbReference>
<dbReference type="Proteomes" id="UP001168098">
    <property type="component" value="Unassembled WGS sequence"/>
</dbReference>
<evidence type="ECO:0000313" key="2">
    <source>
        <dbReference type="EMBL" id="KAJ9704371.1"/>
    </source>
</evidence>
<dbReference type="Pfam" id="PF13966">
    <property type="entry name" value="zf-RVT"/>
    <property type="match status" value="1"/>
</dbReference>
<dbReference type="InterPro" id="IPR043502">
    <property type="entry name" value="DNA/RNA_pol_sf"/>
</dbReference>
<dbReference type="PANTHER" id="PTHR33116:SF78">
    <property type="entry name" value="OS12G0587133 PROTEIN"/>
    <property type="match status" value="1"/>
</dbReference>
<dbReference type="EMBL" id="JARBHA010000003">
    <property type="protein sequence ID" value="KAJ9704371.1"/>
    <property type="molecule type" value="Genomic_DNA"/>
</dbReference>
<organism evidence="2 3">
    <name type="scientific">Vitis rotundifolia</name>
    <name type="common">Muscadine grape</name>
    <dbReference type="NCBI Taxonomy" id="103349"/>
    <lineage>
        <taxon>Eukaryota</taxon>
        <taxon>Viridiplantae</taxon>
        <taxon>Streptophyta</taxon>
        <taxon>Embryophyta</taxon>
        <taxon>Tracheophyta</taxon>
        <taxon>Spermatophyta</taxon>
        <taxon>Magnoliopsida</taxon>
        <taxon>eudicotyledons</taxon>
        <taxon>Gunneridae</taxon>
        <taxon>Pentapetalae</taxon>
        <taxon>rosids</taxon>
        <taxon>Vitales</taxon>
        <taxon>Vitaceae</taxon>
        <taxon>Viteae</taxon>
        <taxon>Vitis</taxon>
    </lineage>
</organism>
<dbReference type="InterPro" id="IPR026960">
    <property type="entry name" value="RVT-Znf"/>
</dbReference>
<dbReference type="AlphaFoldDB" id="A0AA39ABD4"/>
<dbReference type="PROSITE" id="PS50878">
    <property type="entry name" value="RT_POL"/>
    <property type="match status" value="1"/>
</dbReference>
<dbReference type="InterPro" id="IPR000477">
    <property type="entry name" value="RT_dom"/>
</dbReference>
<reference evidence="2 3" key="1">
    <citation type="journal article" date="2023" name="BMC Biotechnol.">
        <title>Vitis rotundifolia cv Carlos genome sequencing.</title>
        <authorList>
            <person name="Huff M."/>
            <person name="Hulse-Kemp A."/>
            <person name="Scheffler B."/>
            <person name="Youngblood R."/>
            <person name="Simpson S."/>
            <person name="Babiker E."/>
            <person name="Staton M."/>
        </authorList>
    </citation>
    <scope>NUCLEOTIDE SEQUENCE [LARGE SCALE GENOMIC DNA]</scope>
    <source>
        <tissue evidence="2">Leaf</tissue>
    </source>
</reference>
<evidence type="ECO:0000259" key="1">
    <source>
        <dbReference type="PROSITE" id="PS50878"/>
    </source>
</evidence>
<protein>
    <recommendedName>
        <fullName evidence="1">Reverse transcriptase domain-containing protein</fullName>
    </recommendedName>
</protein>
<gene>
    <name evidence="2" type="ORF">PVL29_002778</name>
</gene>
<accession>A0AA39ABD4</accession>
<dbReference type="PANTHER" id="PTHR33116">
    <property type="entry name" value="REVERSE TRANSCRIPTASE ZINC-BINDING DOMAIN-CONTAINING PROTEIN-RELATED-RELATED"/>
    <property type="match status" value="1"/>
</dbReference>
<keyword evidence="3" id="KW-1185">Reference proteome</keyword>
<dbReference type="CDD" id="cd01650">
    <property type="entry name" value="RT_nLTR_like"/>
    <property type="match status" value="1"/>
</dbReference>